<dbReference type="PROSITE" id="PS51708">
    <property type="entry name" value="CHAD"/>
    <property type="match status" value="1"/>
</dbReference>
<dbReference type="PANTHER" id="PTHR39339">
    <property type="entry name" value="SLR1444 PROTEIN"/>
    <property type="match status" value="1"/>
</dbReference>
<reference evidence="3" key="1">
    <citation type="submission" date="2020-02" db="EMBL/GenBank/DDBJ databases">
        <authorList>
            <person name="Meier V. D."/>
        </authorList>
    </citation>
    <scope>NUCLEOTIDE SEQUENCE</scope>
    <source>
        <strain evidence="3">AVDCRST_MAG67</strain>
    </source>
</reference>
<sequence length="381" mass="41912">MSRAKQARGFALAAAGASALYAFSTRRRQEKTVHMADSPASLQEDPPTRTLIEAATTGTTVADDPPPAPRPLSPEEREFRLLPGETVADGLRRAICGRLADSSAALAGVTDRDELGEAVHGTRKSIKRVRAALRLSRDALGAPTYERENTAMRSIAGRLAGARDAQVLIETLDALEQASGGELSPQATERLHARLEDDHAREIAAMAADGELAVATRQALEEARARAEHWSFAEDGFVAVKPGLRRVYSRGRRQLRAACEQPTAENLHDTRKRVKDLWHAAELLREADPKRMKRLARDAHEVASLLGDHHDLSVLRDYAAANPQLFSDMAARETLLDALDRDSETLQKRALKHARRLYQRPAKRFVKDVARGWDKRVSSAG</sequence>
<evidence type="ECO:0000256" key="1">
    <source>
        <dbReference type="SAM" id="MobiDB-lite"/>
    </source>
</evidence>
<dbReference type="PANTHER" id="PTHR39339:SF1">
    <property type="entry name" value="CHAD DOMAIN-CONTAINING PROTEIN"/>
    <property type="match status" value="1"/>
</dbReference>
<feature type="region of interest" description="Disordered" evidence="1">
    <location>
        <begin position="28"/>
        <end position="48"/>
    </location>
</feature>
<protein>
    <recommendedName>
        <fullName evidence="2">CHAD domain-containing protein</fullName>
    </recommendedName>
</protein>
<evidence type="ECO:0000259" key="2">
    <source>
        <dbReference type="PROSITE" id="PS51708"/>
    </source>
</evidence>
<dbReference type="SMART" id="SM00880">
    <property type="entry name" value="CHAD"/>
    <property type="match status" value="1"/>
</dbReference>
<dbReference type="InterPro" id="IPR038186">
    <property type="entry name" value="CHAD_dom_sf"/>
</dbReference>
<feature type="domain" description="CHAD" evidence="2">
    <location>
        <begin position="84"/>
        <end position="363"/>
    </location>
</feature>
<proteinExistence type="predicted"/>
<evidence type="ECO:0000313" key="3">
    <source>
        <dbReference type="EMBL" id="CAA9474771.1"/>
    </source>
</evidence>
<dbReference type="Pfam" id="PF05235">
    <property type="entry name" value="CHAD"/>
    <property type="match status" value="1"/>
</dbReference>
<organism evidence="3">
    <name type="scientific">uncultured Solirubrobacteraceae bacterium</name>
    <dbReference type="NCBI Taxonomy" id="1162706"/>
    <lineage>
        <taxon>Bacteria</taxon>
        <taxon>Bacillati</taxon>
        <taxon>Actinomycetota</taxon>
        <taxon>Thermoleophilia</taxon>
        <taxon>Solirubrobacterales</taxon>
        <taxon>Solirubrobacteraceae</taxon>
        <taxon>environmental samples</taxon>
    </lineage>
</organism>
<dbReference type="EMBL" id="CADCVQ010000017">
    <property type="protein sequence ID" value="CAA9474771.1"/>
    <property type="molecule type" value="Genomic_DNA"/>
</dbReference>
<feature type="region of interest" description="Disordered" evidence="1">
    <location>
        <begin position="56"/>
        <end position="75"/>
    </location>
</feature>
<dbReference type="Gene3D" id="1.40.20.10">
    <property type="entry name" value="CHAD domain"/>
    <property type="match status" value="1"/>
</dbReference>
<name>A0A6J4RIR1_9ACTN</name>
<dbReference type="AlphaFoldDB" id="A0A6J4RIR1"/>
<dbReference type="InterPro" id="IPR007899">
    <property type="entry name" value="CHAD_dom"/>
</dbReference>
<accession>A0A6J4RIR1</accession>
<gene>
    <name evidence="3" type="ORF">AVDCRST_MAG67-456</name>
</gene>